<protein>
    <submittedName>
        <fullName evidence="7">YihY/virulence factor BrkB family protein</fullName>
    </submittedName>
</protein>
<feature type="transmembrane region" description="Helical" evidence="6">
    <location>
        <begin position="170"/>
        <end position="188"/>
    </location>
</feature>
<feature type="transmembrane region" description="Helical" evidence="6">
    <location>
        <begin position="92"/>
        <end position="113"/>
    </location>
</feature>
<evidence type="ECO:0000313" key="8">
    <source>
        <dbReference type="Proteomes" id="UP000271925"/>
    </source>
</evidence>
<dbReference type="PANTHER" id="PTHR30213">
    <property type="entry name" value="INNER MEMBRANE PROTEIN YHJD"/>
    <property type="match status" value="1"/>
</dbReference>
<comment type="caution">
    <text evidence="7">The sequence shown here is derived from an EMBL/GenBank/DDBJ whole genome shotgun (WGS) entry which is preliminary data.</text>
</comment>
<keyword evidence="5 6" id="KW-0472">Membrane</keyword>
<feature type="transmembrane region" description="Helical" evidence="6">
    <location>
        <begin position="139"/>
        <end position="158"/>
    </location>
</feature>
<evidence type="ECO:0000313" key="7">
    <source>
        <dbReference type="EMBL" id="RRB06744.1"/>
    </source>
</evidence>
<evidence type="ECO:0000256" key="1">
    <source>
        <dbReference type="ARBA" id="ARBA00004651"/>
    </source>
</evidence>
<dbReference type="PANTHER" id="PTHR30213:SF1">
    <property type="entry name" value="INNER MEMBRANE PROTEIN YHJD"/>
    <property type="match status" value="1"/>
</dbReference>
<feature type="transmembrane region" description="Helical" evidence="6">
    <location>
        <begin position="240"/>
        <end position="260"/>
    </location>
</feature>
<dbReference type="AlphaFoldDB" id="A0A3P1C1R4"/>
<keyword evidence="3 6" id="KW-0812">Transmembrane</keyword>
<keyword evidence="4 6" id="KW-1133">Transmembrane helix</keyword>
<dbReference type="PIRSF" id="PIRSF035875">
    <property type="entry name" value="RNase_BN"/>
    <property type="match status" value="1"/>
</dbReference>
<comment type="subcellular location">
    <subcellularLocation>
        <location evidence="1">Cell membrane</location>
        <topology evidence="1">Multi-pass membrane protein</topology>
    </subcellularLocation>
</comment>
<evidence type="ECO:0000256" key="6">
    <source>
        <dbReference type="SAM" id="Phobius"/>
    </source>
</evidence>
<evidence type="ECO:0000256" key="2">
    <source>
        <dbReference type="ARBA" id="ARBA00022475"/>
    </source>
</evidence>
<dbReference type="EMBL" id="RQJO01000007">
    <property type="protein sequence ID" value="RRB06744.1"/>
    <property type="molecule type" value="Genomic_DNA"/>
</dbReference>
<reference evidence="7 8" key="1">
    <citation type="submission" date="2018-11" db="EMBL/GenBank/DDBJ databases">
        <authorList>
            <person name="Zhou Z."/>
            <person name="Wang G."/>
        </authorList>
    </citation>
    <scope>NUCLEOTIDE SEQUENCE [LARGE SCALE GENOMIC DNA]</scope>
    <source>
        <strain evidence="7 8">KCTC52004</strain>
    </source>
</reference>
<evidence type="ECO:0000256" key="5">
    <source>
        <dbReference type="ARBA" id="ARBA00023136"/>
    </source>
</evidence>
<dbReference type="InterPro" id="IPR017039">
    <property type="entry name" value="Virul_fac_BrkB"/>
</dbReference>
<keyword evidence="8" id="KW-1185">Reference proteome</keyword>
<dbReference type="OrthoDB" id="9797028at2"/>
<dbReference type="Pfam" id="PF03631">
    <property type="entry name" value="Virul_fac_BrkB"/>
    <property type="match status" value="1"/>
</dbReference>
<dbReference type="GO" id="GO:0005886">
    <property type="term" value="C:plasma membrane"/>
    <property type="evidence" value="ECO:0007669"/>
    <property type="project" value="UniProtKB-SubCell"/>
</dbReference>
<sequence>MKNIFPFFKLFSQAFTNLKDNDPIRMAAATAFFTFFALPPIVIILGTVFSPVFNQQQVRGQVFQELGQLFGNQSAKQLKDISTQLQPDRSHLLWTVLGSALLLIASTALFMVIKNSLNQLWNVKAAADRTILNTLKDRAIAFGLIVFSGLLMTGSLALDQVMTPYSSIGILNWTLDQLSSTVFIAIWFSTLFKFLPDLRISWKAVCVGAVVTSLLYELGEAILSRLLIHGLISSRYGTSGAFILILLFVFYASLIFYYGAAFTWQYAHWIHLDAKPKKSAVLYEITEVDDPKGEA</sequence>
<keyword evidence="2" id="KW-1003">Cell membrane</keyword>
<feature type="transmembrane region" description="Helical" evidence="6">
    <location>
        <begin position="200"/>
        <end position="219"/>
    </location>
</feature>
<gene>
    <name evidence="7" type="ORF">EHT25_02810</name>
</gene>
<feature type="transmembrane region" description="Helical" evidence="6">
    <location>
        <begin position="26"/>
        <end position="49"/>
    </location>
</feature>
<accession>A0A3P1C1R4</accession>
<organism evidence="7 8">
    <name type="scientific">Larkinella rosea</name>
    <dbReference type="NCBI Taxonomy" id="2025312"/>
    <lineage>
        <taxon>Bacteria</taxon>
        <taxon>Pseudomonadati</taxon>
        <taxon>Bacteroidota</taxon>
        <taxon>Cytophagia</taxon>
        <taxon>Cytophagales</taxon>
        <taxon>Spirosomataceae</taxon>
        <taxon>Larkinella</taxon>
    </lineage>
</organism>
<evidence type="ECO:0000256" key="4">
    <source>
        <dbReference type="ARBA" id="ARBA00022989"/>
    </source>
</evidence>
<proteinExistence type="predicted"/>
<dbReference type="Proteomes" id="UP000271925">
    <property type="component" value="Unassembled WGS sequence"/>
</dbReference>
<evidence type="ECO:0000256" key="3">
    <source>
        <dbReference type="ARBA" id="ARBA00022692"/>
    </source>
</evidence>
<name>A0A3P1C1R4_9BACT</name>